<evidence type="ECO:0008006" key="3">
    <source>
        <dbReference type="Google" id="ProtNLM"/>
    </source>
</evidence>
<organism evidence="1 2">
    <name type="scientific">Celeribacter halophilus</name>
    <dbReference type="NCBI Taxonomy" id="576117"/>
    <lineage>
        <taxon>Bacteria</taxon>
        <taxon>Pseudomonadati</taxon>
        <taxon>Pseudomonadota</taxon>
        <taxon>Alphaproteobacteria</taxon>
        <taxon>Rhodobacterales</taxon>
        <taxon>Roseobacteraceae</taxon>
        <taxon>Celeribacter</taxon>
    </lineage>
</organism>
<dbReference type="AlphaFoldDB" id="A0A1I3NYI7"/>
<accession>A0A1I3NYI7</accession>
<gene>
    <name evidence="1" type="ORF">SAMN04488138_102129</name>
</gene>
<proteinExistence type="predicted"/>
<dbReference type="Proteomes" id="UP000183299">
    <property type="component" value="Unassembled WGS sequence"/>
</dbReference>
<sequence>MSFVARPLVEIRPVRPDPLPEVWEVGDYIVSMVWRGVIPLGRQTIRISYPTAPSGTKHLRDNGQSAMIKRWDHLIVLEPEGSGTRYTDRVVIDAGLLTLPVARFAQSFYAHRQRRWQKLVESGFAYEAG</sequence>
<protein>
    <recommendedName>
        <fullName evidence="3">Polyketide cyclase / dehydrase and lipid transport</fullName>
    </recommendedName>
</protein>
<evidence type="ECO:0000313" key="1">
    <source>
        <dbReference type="EMBL" id="SFJ14353.1"/>
    </source>
</evidence>
<keyword evidence="2" id="KW-1185">Reference proteome</keyword>
<evidence type="ECO:0000313" key="2">
    <source>
        <dbReference type="Proteomes" id="UP000183299"/>
    </source>
</evidence>
<reference evidence="1 2" key="1">
    <citation type="submission" date="2016-10" db="EMBL/GenBank/DDBJ databases">
        <authorList>
            <person name="de Groot N.N."/>
        </authorList>
    </citation>
    <scope>NUCLEOTIDE SEQUENCE [LARGE SCALE GENOMIC DNA]</scope>
    <source>
        <strain evidence="1 2">CGMCC 1.8891</strain>
    </source>
</reference>
<dbReference type="STRING" id="576117.SAMN04488138_102129"/>
<name>A0A1I3NYI7_9RHOB</name>
<dbReference type="EMBL" id="FORY01000002">
    <property type="protein sequence ID" value="SFJ14353.1"/>
    <property type="molecule type" value="Genomic_DNA"/>
</dbReference>